<name>A0ABR9LS78_9ACTN</name>
<sequence>MSPGRSNTSGLLGWRLQAARETAFVGREEELAVFKAALYGGGCSVLYVHGPGGIGKSALLRRFAREAAVAGRPVSMVDGCTVDGCTVDGCTVDGCTVEAGLVPDEADAVLLIDHFERIKDLEGWLRERFLPRMPMGALVVIAGRNPPDMRWQADPGWAGALQVLPLRELRAADAQALMDSCGVPADSRGPLLAFAGGHPLALLLGAAVAVKDGGAGRRWTPNQDVVATLLDQLVGQVPSAAHRQALEICAHAYTTTEDLLRAALPQDDAGALFGWLRRLPFVEPSSRGLFPHDVVREVLEADLRWRDPEGYAVMHDRIHAQLAERVRTASDGEVPGAVAALLYVHRGDGAPAGFHGRHGESGFLEEVVREGDVGTLLRVATPGEGTPGEGAKEEGAAAAACAAFWAERQPEAFRLYRRAGTGEPVAFSAWLRLAQLDEEELTADPVVAAAWAHARATTPLRAGEHLAVGRVWALPRYRGNAPVMDLIRWRMVGNCVRSERLAWSYIAIRHPDQAWVDQLRRHYGMRELSARPRLGDDAYTLFVHDWRAEPARAWLERLNQGPAGGPGAATAGLAVLSQAEFAEAVRKALRQLPRLDALAASPLTRTRLVAERAGQNPATALGELLRQAIDDLGEDPRSVKSHRALSVTFLRGTPTQELAAQRLDLPFTTYRRHLAAGIERVCADLWHRELYGAPAYRSA</sequence>
<dbReference type="SUPFAM" id="SSF52540">
    <property type="entry name" value="P-loop containing nucleoside triphosphate hydrolases"/>
    <property type="match status" value="1"/>
</dbReference>
<comment type="caution">
    <text evidence="2">The sequence shown here is derived from an EMBL/GenBank/DDBJ whole genome shotgun (WGS) entry which is preliminary data.</text>
</comment>
<evidence type="ECO:0000259" key="1">
    <source>
        <dbReference type="Pfam" id="PF13191"/>
    </source>
</evidence>
<dbReference type="InterPro" id="IPR041664">
    <property type="entry name" value="AAA_16"/>
</dbReference>
<organism evidence="2 3">
    <name type="scientific">Nonomuraea angiospora</name>
    <dbReference type="NCBI Taxonomy" id="46172"/>
    <lineage>
        <taxon>Bacteria</taxon>
        <taxon>Bacillati</taxon>
        <taxon>Actinomycetota</taxon>
        <taxon>Actinomycetes</taxon>
        <taxon>Streptosporangiales</taxon>
        <taxon>Streptosporangiaceae</taxon>
        <taxon>Nonomuraea</taxon>
    </lineage>
</organism>
<reference evidence="2 3" key="1">
    <citation type="submission" date="2020-10" db="EMBL/GenBank/DDBJ databases">
        <title>Sequencing the genomes of 1000 actinobacteria strains.</title>
        <authorList>
            <person name="Klenk H.-P."/>
        </authorList>
    </citation>
    <scope>NUCLEOTIDE SEQUENCE [LARGE SCALE GENOMIC DNA]</scope>
    <source>
        <strain evidence="2 3">DSM 43173</strain>
    </source>
</reference>
<accession>A0ABR9LS78</accession>
<keyword evidence="3" id="KW-1185">Reference proteome</keyword>
<dbReference type="CDD" id="cd00009">
    <property type="entry name" value="AAA"/>
    <property type="match status" value="1"/>
</dbReference>
<dbReference type="RefSeq" id="WP_192784275.1">
    <property type="nucleotide sequence ID" value="NZ_JADBEK010000001.1"/>
</dbReference>
<dbReference type="EMBL" id="JADBEK010000001">
    <property type="protein sequence ID" value="MBE1583122.1"/>
    <property type="molecule type" value="Genomic_DNA"/>
</dbReference>
<feature type="domain" description="Orc1-like AAA ATPase" evidence="1">
    <location>
        <begin position="24"/>
        <end position="70"/>
    </location>
</feature>
<protein>
    <recommendedName>
        <fullName evidence="1">Orc1-like AAA ATPase domain-containing protein</fullName>
    </recommendedName>
</protein>
<proteinExistence type="predicted"/>
<dbReference type="Proteomes" id="UP000633509">
    <property type="component" value="Unassembled WGS sequence"/>
</dbReference>
<gene>
    <name evidence="2" type="ORF">H4W80_001380</name>
</gene>
<evidence type="ECO:0000313" key="2">
    <source>
        <dbReference type="EMBL" id="MBE1583122.1"/>
    </source>
</evidence>
<dbReference type="InterPro" id="IPR027417">
    <property type="entry name" value="P-loop_NTPase"/>
</dbReference>
<evidence type="ECO:0000313" key="3">
    <source>
        <dbReference type="Proteomes" id="UP000633509"/>
    </source>
</evidence>
<dbReference type="Pfam" id="PF13191">
    <property type="entry name" value="AAA_16"/>
    <property type="match status" value="1"/>
</dbReference>
<dbReference type="Gene3D" id="3.40.50.300">
    <property type="entry name" value="P-loop containing nucleotide triphosphate hydrolases"/>
    <property type="match status" value="1"/>
</dbReference>